<keyword evidence="9" id="KW-1185">Reference proteome</keyword>
<evidence type="ECO:0000256" key="1">
    <source>
        <dbReference type="ARBA" id="ARBA00000971"/>
    </source>
</evidence>
<evidence type="ECO:0000256" key="5">
    <source>
        <dbReference type="ARBA" id="ARBA00023235"/>
    </source>
</evidence>
<dbReference type="PANTHER" id="PTHR43811">
    <property type="entry name" value="FKBP-TYPE PEPTIDYL-PROLYL CIS-TRANS ISOMERASE FKPA"/>
    <property type="match status" value="1"/>
</dbReference>
<evidence type="ECO:0000313" key="8">
    <source>
        <dbReference type="EMBL" id="OWK47227.1"/>
    </source>
</evidence>
<dbReference type="Pfam" id="PF00254">
    <property type="entry name" value="FKBP_C"/>
    <property type="match status" value="1"/>
</dbReference>
<dbReference type="EMBL" id="NIDE01000001">
    <property type="protein sequence ID" value="OWK47227.1"/>
    <property type="molecule type" value="Genomic_DNA"/>
</dbReference>
<name>A0A225EG62_9BACT</name>
<evidence type="ECO:0000256" key="2">
    <source>
        <dbReference type="ARBA" id="ARBA00006577"/>
    </source>
</evidence>
<dbReference type="InterPro" id="IPR046357">
    <property type="entry name" value="PPIase_dom_sf"/>
</dbReference>
<dbReference type="InterPro" id="IPR001179">
    <property type="entry name" value="PPIase_FKBP_dom"/>
</dbReference>
<dbReference type="Gene3D" id="3.10.50.40">
    <property type="match status" value="1"/>
</dbReference>
<dbReference type="PANTHER" id="PTHR43811:SF19">
    <property type="entry name" value="39 KDA FK506-BINDING NUCLEAR PROTEIN"/>
    <property type="match status" value="1"/>
</dbReference>
<accession>A0A225EG62</accession>
<comment type="similarity">
    <text evidence="2">Belongs to the FKBP-type PPIase family.</text>
</comment>
<proteinExistence type="inferred from homology"/>
<dbReference type="Proteomes" id="UP000214646">
    <property type="component" value="Unassembled WGS sequence"/>
</dbReference>
<evidence type="ECO:0000256" key="6">
    <source>
        <dbReference type="PROSITE-ProRule" id="PRU00277"/>
    </source>
</evidence>
<feature type="domain" description="PPIase FKBP-type" evidence="7">
    <location>
        <begin position="392"/>
        <end position="489"/>
    </location>
</feature>
<keyword evidence="4 6" id="KW-0697">Rotamase</keyword>
<sequence length="489" mass="48685">MQWLYQNLNTVGVFNATSTLATVMPSVYQQSNIDTGILQAFYNQIQTIAETTPATLGYLAPFLAQTQVAIESAQANAAYAGFLALYTGDTTQALNPTQTITFALTTPVTFSSTPIALTATGGGSGNPVTFSVVSGPATISGSQLTTTGVGTVVVQADEAGGGPYTAAPPVQQTLVVNQASQTIAFTLPSSTVDLGVSPIDLSSAATGGASGNPVTYSVVSGPGTISGNTLTVNGTGSIVVEADQAGNTNYAAATPVQQTLTVQASGTLLPQTITFSLSSPVTTAASPITLSATGGASAEPVTFSVVSGPATVSGNQLTLTGTGSVVVEADQAGDGTTYAAATPVQQTLVVNPAPAIVSSIPTVPTSSPAVTLADGTRYNDVQVGSGTAVAAGAQVTVYYTGWLASNGTEFDSNVTAGVESGNPKTTQFTLTTGSGGVIQGFIDGIVGMQPGGIRDIYMPAANAYGSTGSGSSIPPNSDLVFEVQLVSSP</sequence>
<evidence type="ECO:0000259" key="7">
    <source>
        <dbReference type="PROSITE" id="PS50059"/>
    </source>
</evidence>
<reference evidence="9" key="1">
    <citation type="submission" date="2017-06" db="EMBL/GenBank/DDBJ databases">
        <title>Genome analysis of Fimbriiglobus ruber SP5, the first member of the order Planctomycetales with confirmed chitinolytic capability.</title>
        <authorList>
            <person name="Ravin N.V."/>
            <person name="Rakitin A.L."/>
            <person name="Ivanova A.A."/>
            <person name="Beletsky A.V."/>
            <person name="Kulichevskaya I.S."/>
            <person name="Mardanov A.V."/>
            <person name="Dedysh S.N."/>
        </authorList>
    </citation>
    <scope>NUCLEOTIDE SEQUENCE [LARGE SCALE GENOMIC DNA]</scope>
    <source>
        <strain evidence="9">SP5</strain>
    </source>
</reference>
<evidence type="ECO:0000256" key="4">
    <source>
        <dbReference type="ARBA" id="ARBA00023110"/>
    </source>
</evidence>
<evidence type="ECO:0000313" key="9">
    <source>
        <dbReference type="Proteomes" id="UP000214646"/>
    </source>
</evidence>
<organism evidence="8 9">
    <name type="scientific">Fimbriiglobus ruber</name>
    <dbReference type="NCBI Taxonomy" id="1908690"/>
    <lineage>
        <taxon>Bacteria</taxon>
        <taxon>Pseudomonadati</taxon>
        <taxon>Planctomycetota</taxon>
        <taxon>Planctomycetia</taxon>
        <taxon>Gemmatales</taxon>
        <taxon>Gemmataceae</taxon>
        <taxon>Fimbriiglobus</taxon>
    </lineage>
</organism>
<dbReference type="GO" id="GO:0003755">
    <property type="term" value="F:peptidyl-prolyl cis-trans isomerase activity"/>
    <property type="evidence" value="ECO:0007669"/>
    <property type="project" value="UniProtKB-KW"/>
</dbReference>
<keyword evidence="5 6" id="KW-0413">Isomerase</keyword>
<comment type="caution">
    <text evidence="8">The sequence shown here is derived from an EMBL/GenBank/DDBJ whole genome shotgun (WGS) entry which is preliminary data.</text>
</comment>
<evidence type="ECO:0000256" key="3">
    <source>
        <dbReference type="ARBA" id="ARBA00013194"/>
    </source>
</evidence>
<dbReference type="SUPFAM" id="SSF54534">
    <property type="entry name" value="FKBP-like"/>
    <property type="match status" value="1"/>
</dbReference>
<dbReference type="AlphaFoldDB" id="A0A225EG62"/>
<gene>
    <name evidence="8" type="ORF">FRUB_00926</name>
</gene>
<dbReference type="EC" id="5.2.1.8" evidence="3 6"/>
<protein>
    <recommendedName>
        <fullName evidence="3 6">peptidylprolyl isomerase</fullName>
        <ecNumber evidence="3 6">5.2.1.8</ecNumber>
    </recommendedName>
</protein>
<comment type="catalytic activity">
    <reaction evidence="1 6">
        <text>[protein]-peptidylproline (omega=180) = [protein]-peptidylproline (omega=0)</text>
        <dbReference type="Rhea" id="RHEA:16237"/>
        <dbReference type="Rhea" id="RHEA-COMP:10747"/>
        <dbReference type="Rhea" id="RHEA-COMP:10748"/>
        <dbReference type="ChEBI" id="CHEBI:83833"/>
        <dbReference type="ChEBI" id="CHEBI:83834"/>
        <dbReference type="EC" id="5.2.1.8"/>
    </reaction>
</comment>
<dbReference type="PROSITE" id="PS50059">
    <property type="entry name" value="FKBP_PPIASE"/>
    <property type="match status" value="1"/>
</dbReference>